<name>A0A1U7EUM6_NATPD</name>
<dbReference type="InterPro" id="IPR025286">
    <property type="entry name" value="MOFRL_assoc_dom"/>
</dbReference>
<feature type="domain" description="MOFRL-associated" evidence="2">
    <location>
        <begin position="15"/>
        <end position="247"/>
    </location>
</feature>
<evidence type="ECO:0000313" key="3">
    <source>
        <dbReference type="EMBL" id="CAI48672.1"/>
    </source>
</evidence>
<dbReference type="PANTHER" id="PTHR12227:SF0">
    <property type="entry name" value="GLYCERATE KINASE"/>
    <property type="match status" value="1"/>
</dbReference>
<dbReference type="SUPFAM" id="SSF82544">
    <property type="entry name" value="GckA/TtuD-like"/>
    <property type="match status" value="1"/>
</dbReference>
<dbReference type="InterPro" id="IPR038614">
    <property type="entry name" value="GK_N_sf"/>
</dbReference>
<dbReference type="Gene3D" id="3.40.50.10180">
    <property type="entry name" value="Glycerate kinase, MOFRL-like N-terminal domain"/>
    <property type="match status" value="1"/>
</dbReference>
<proteinExistence type="predicted"/>
<dbReference type="InterPro" id="IPR039760">
    <property type="entry name" value="MOFRL_protein"/>
</dbReference>
<dbReference type="Proteomes" id="UP000002698">
    <property type="component" value="Chromosome"/>
</dbReference>
<dbReference type="STRING" id="348780.NP_1162A"/>
<organism evidence="3 4">
    <name type="scientific">Natronomonas pharaonis (strain ATCC 35678 / DSM 2160 / CIP 103997 / JCM 8858 / NBRC 14720 / NCIMB 2260 / Gabara)</name>
    <name type="common">Halobacterium pharaonis</name>
    <dbReference type="NCBI Taxonomy" id="348780"/>
    <lineage>
        <taxon>Archaea</taxon>
        <taxon>Methanobacteriati</taxon>
        <taxon>Methanobacteriota</taxon>
        <taxon>Stenosarchaea group</taxon>
        <taxon>Halobacteria</taxon>
        <taxon>Halobacteriales</taxon>
        <taxon>Natronomonadaceae</taxon>
        <taxon>Natronomonas</taxon>
    </lineage>
</organism>
<dbReference type="GO" id="GO:0005737">
    <property type="term" value="C:cytoplasm"/>
    <property type="evidence" value="ECO:0007669"/>
    <property type="project" value="TreeGrafter"/>
</dbReference>
<feature type="domain" description="MOFRL" evidence="1">
    <location>
        <begin position="322"/>
        <end position="419"/>
    </location>
</feature>
<dbReference type="InterPro" id="IPR037035">
    <property type="entry name" value="GK-like_C_sf"/>
</dbReference>
<dbReference type="EnsemblBacteria" id="CAI48672">
    <property type="protein sequence ID" value="CAI48672"/>
    <property type="gene ID" value="NP_1162A"/>
</dbReference>
<evidence type="ECO:0000259" key="1">
    <source>
        <dbReference type="Pfam" id="PF05161"/>
    </source>
</evidence>
<dbReference type="GO" id="GO:0008887">
    <property type="term" value="F:glycerate kinase activity"/>
    <property type="evidence" value="ECO:0007669"/>
    <property type="project" value="InterPro"/>
</dbReference>
<accession>A0A1U7EUM6</accession>
<dbReference type="EMBL" id="CR936257">
    <property type="protein sequence ID" value="CAI48672.1"/>
    <property type="molecule type" value="Genomic_DNA"/>
</dbReference>
<evidence type="ECO:0000313" key="4">
    <source>
        <dbReference type="Proteomes" id="UP000002698"/>
    </source>
</evidence>
<gene>
    <name evidence="3" type="ordered locus">NP_1162A</name>
</gene>
<dbReference type="Pfam" id="PF13660">
    <property type="entry name" value="DUF4147"/>
    <property type="match status" value="1"/>
</dbReference>
<reference evidence="3 4" key="1">
    <citation type="journal article" date="2005" name="Genome Res.">
        <title>Living with two extremes: conclusions from the genome sequence of Natronomonas pharaonis.</title>
        <authorList>
            <person name="Falb M."/>
            <person name="Pfeiffer F."/>
            <person name="Palm P."/>
            <person name="Rodewald K."/>
            <person name="Hickmann V."/>
            <person name="Tittor J."/>
            <person name="Oesterhelt D."/>
        </authorList>
    </citation>
    <scope>NUCLEOTIDE SEQUENCE [LARGE SCALE GENOMIC DNA]</scope>
    <source>
        <strain evidence="4">ATCC 35678 / DSM 2160 / CIP 103997 / JCM 8858 / NBRC 14720 / NCIMB 2260 / Gabara</strain>
    </source>
</reference>
<dbReference type="AlphaFoldDB" id="A0A1U7EUM6"/>
<sequence>MFDPLSTPSPAHELAVECLTAGVRAAQPKRAVERHCDIEGSTLRIGDGSYDLDAYDSLRILGGGKAADGLAAALEGLLGERLDGGIVVTGHRTAAPDRVTVREGNHPSPGPDSVDGATALLERAEAADGQTLVLAPMTGGGSALLCAPADGLSAADIRTVTEALLDAGASVDELNAVRRVCSEIKGGGLAAAAAPATVVGVVMSDVVGDDPAVVASGPTVPVEAAPDVAATVLDRYGVDAPAVRRWLSSATPESPSVAARNHVIASGWDAVDAARAHAAAAGYQTCVLSTHLEGEAEQSGRFHAAVATDVALRDVPVEPPAVILSGGETTVSVSGDGVGGPNMEFALAAAPKLPDEAVVGAVDTDGSDGSTDAAGALVDADTVDPQVARTALDENDSYRALADAGALLFSGSTGTNVNDLRVVVVD</sequence>
<dbReference type="PANTHER" id="PTHR12227">
    <property type="entry name" value="GLYCERATE KINASE"/>
    <property type="match status" value="1"/>
</dbReference>
<dbReference type="HOGENOM" id="CLU_032279_1_1_2"/>
<keyword evidence="4" id="KW-1185">Reference proteome</keyword>
<protein>
    <submittedName>
        <fullName evidence="3">DUF4147 domain protein</fullName>
    </submittedName>
</protein>
<dbReference type="eggNOG" id="arCOG04170">
    <property type="taxonomic scope" value="Archaea"/>
</dbReference>
<dbReference type="Pfam" id="PF05161">
    <property type="entry name" value="MOFRL"/>
    <property type="match status" value="1"/>
</dbReference>
<dbReference type="InterPro" id="IPR007835">
    <property type="entry name" value="MOFRL"/>
</dbReference>
<dbReference type="Gene3D" id="3.40.1480.10">
    <property type="entry name" value="MOFRL domain"/>
    <property type="match status" value="1"/>
</dbReference>
<dbReference type="KEGG" id="nph:NP_1162A"/>
<evidence type="ECO:0000259" key="2">
    <source>
        <dbReference type="Pfam" id="PF13660"/>
    </source>
</evidence>